<proteinExistence type="predicted"/>
<reference evidence="2" key="1">
    <citation type="journal article" date="2023" name="Front. Plant Sci.">
        <title>Chromosomal-level genome assembly of Melastoma candidum provides insights into trichome evolution.</title>
        <authorList>
            <person name="Zhong Y."/>
            <person name="Wu W."/>
            <person name="Sun C."/>
            <person name="Zou P."/>
            <person name="Liu Y."/>
            <person name="Dai S."/>
            <person name="Zhou R."/>
        </authorList>
    </citation>
    <scope>NUCLEOTIDE SEQUENCE [LARGE SCALE GENOMIC DNA]</scope>
</reference>
<dbReference type="Proteomes" id="UP001057402">
    <property type="component" value="Chromosome 6"/>
</dbReference>
<evidence type="ECO:0000313" key="2">
    <source>
        <dbReference type="Proteomes" id="UP001057402"/>
    </source>
</evidence>
<dbReference type="EMBL" id="CM042885">
    <property type="protein sequence ID" value="KAI4366240.1"/>
    <property type="molecule type" value="Genomic_DNA"/>
</dbReference>
<name>A0ACB9QIH5_9MYRT</name>
<sequence>MLDSMGMKDAIEMLNEYRIADLENAAKFFSEESRHKGSVYQGKFKGDSAAIKVLKGDVSGEINMLSQINHGNIVRLSGICVNEGSTYCVHEYAENGSLRDQLHKKDATSTVLEPKGPDRLRHS</sequence>
<organism evidence="1 2">
    <name type="scientific">Melastoma candidum</name>
    <dbReference type="NCBI Taxonomy" id="119954"/>
    <lineage>
        <taxon>Eukaryota</taxon>
        <taxon>Viridiplantae</taxon>
        <taxon>Streptophyta</taxon>
        <taxon>Embryophyta</taxon>
        <taxon>Tracheophyta</taxon>
        <taxon>Spermatophyta</taxon>
        <taxon>Magnoliopsida</taxon>
        <taxon>eudicotyledons</taxon>
        <taxon>Gunneridae</taxon>
        <taxon>Pentapetalae</taxon>
        <taxon>rosids</taxon>
        <taxon>malvids</taxon>
        <taxon>Myrtales</taxon>
        <taxon>Melastomataceae</taxon>
        <taxon>Melastomatoideae</taxon>
        <taxon>Melastomateae</taxon>
        <taxon>Melastoma</taxon>
    </lineage>
</organism>
<evidence type="ECO:0000313" key="1">
    <source>
        <dbReference type="EMBL" id="KAI4366240.1"/>
    </source>
</evidence>
<protein>
    <submittedName>
        <fullName evidence="1">Uncharacterized protein</fullName>
    </submittedName>
</protein>
<comment type="caution">
    <text evidence="1">The sequence shown here is derived from an EMBL/GenBank/DDBJ whole genome shotgun (WGS) entry which is preliminary data.</text>
</comment>
<accession>A0ACB9QIH5</accession>
<gene>
    <name evidence="1" type="ORF">MLD38_022138</name>
</gene>
<keyword evidence="2" id="KW-1185">Reference proteome</keyword>